<evidence type="ECO:0000256" key="3">
    <source>
        <dbReference type="ARBA" id="ARBA00022723"/>
    </source>
</evidence>
<dbReference type="EMBL" id="VAHF01000010">
    <property type="protein sequence ID" value="TXG53083.1"/>
    <property type="molecule type" value="Genomic_DNA"/>
</dbReference>
<dbReference type="OrthoDB" id="4348522at2759"/>
<keyword evidence="5" id="KW-0862">Zinc</keyword>
<evidence type="ECO:0000256" key="4">
    <source>
        <dbReference type="ARBA" id="ARBA00022771"/>
    </source>
</evidence>
<dbReference type="Proteomes" id="UP000323000">
    <property type="component" value="Chromosome 10"/>
</dbReference>
<dbReference type="AlphaFoldDB" id="A0A5C7H7P8"/>
<keyword evidence="3" id="KW-0479">Metal-binding</keyword>
<dbReference type="SMART" id="SM00184">
    <property type="entry name" value="RING"/>
    <property type="match status" value="1"/>
</dbReference>
<dbReference type="Gene3D" id="3.30.40.10">
    <property type="entry name" value="Zinc/RING finger domain, C3HC4 (zinc finger)"/>
    <property type="match status" value="1"/>
</dbReference>
<keyword evidence="9" id="KW-1185">Reference proteome</keyword>
<dbReference type="GO" id="GO:0061630">
    <property type="term" value="F:ubiquitin protein ligase activity"/>
    <property type="evidence" value="ECO:0007669"/>
    <property type="project" value="UniProtKB-EC"/>
</dbReference>
<name>A0A5C7H7P8_9ROSI</name>
<dbReference type="InterPro" id="IPR001841">
    <property type="entry name" value="Znf_RING"/>
</dbReference>
<dbReference type="CDD" id="cd16454">
    <property type="entry name" value="RING-H2_PA-TM-RING"/>
    <property type="match status" value="1"/>
</dbReference>
<dbReference type="GO" id="GO:0008270">
    <property type="term" value="F:zinc ion binding"/>
    <property type="evidence" value="ECO:0007669"/>
    <property type="project" value="UniProtKB-KW"/>
</dbReference>
<evidence type="ECO:0000256" key="2">
    <source>
        <dbReference type="ARBA" id="ARBA00012483"/>
    </source>
</evidence>
<dbReference type="EC" id="2.3.2.27" evidence="2"/>
<feature type="domain" description="RING-type" evidence="7">
    <location>
        <begin position="257"/>
        <end position="298"/>
    </location>
</feature>
<accession>A0A5C7H7P8</accession>
<dbReference type="InterPro" id="IPR013083">
    <property type="entry name" value="Znf_RING/FYVE/PHD"/>
</dbReference>
<sequence length="305" mass="34986">MDKVRFVVLYGGEWSNSGGKIKYQYGILFSFKLHKSSSGLSNTFKNNDVMALALLLRTENQNFTNDRVQQNKIQESLEGQTLKPSLPLVLEHIVGTWNKRYELRKVEHVDDQSQVPEDIINLVNGFFFTLQFYYTTEFRYSHGPRRTLESDDKASQCHFHVQFDQLYAEDEDSLSGKLRDQFYHEDLPEDVQKTITNFIVDMSMSIACTTPNPEFKVEPILVQIGIVLVISMKEDSLFKSTLITIVINEGSLTGEQCVICLEEFSKGGEIVMIPCSHVCHRNCIVKWLEMALNCPVCRFALEKSD</sequence>
<proteinExistence type="predicted"/>
<protein>
    <recommendedName>
        <fullName evidence="2">RING-type E3 ubiquitin transferase</fullName>
        <ecNumber evidence="2">2.3.2.27</ecNumber>
    </recommendedName>
</protein>
<gene>
    <name evidence="8" type="ORF">EZV62_022252</name>
</gene>
<evidence type="ECO:0000256" key="6">
    <source>
        <dbReference type="PROSITE-ProRule" id="PRU00175"/>
    </source>
</evidence>
<dbReference type="PANTHER" id="PTHR15710:SF77">
    <property type="entry name" value="RING-H2 FINGER PROTEIN ATL21B"/>
    <property type="match status" value="1"/>
</dbReference>
<dbReference type="PANTHER" id="PTHR15710">
    <property type="entry name" value="E3 UBIQUITIN-PROTEIN LIGASE PRAJA"/>
    <property type="match status" value="1"/>
</dbReference>
<dbReference type="GO" id="GO:0016567">
    <property type="term" value="P:protein ubiquitination"/>
    <property type="evidence" value="ECO:0007669"/>
    <property type="project" value="TreeGrafter"/>
</dbReference>
<evidence type="ECO:0000256" key="5">
    <source>
        <dbReference type="ARBA" id="ARBA00022833"/>
    </source>
</evidence>
<evidence type="ECO:0000313" key="9">
    <source>
        <dbReference type="Proteomes" id="UP000323000"/>
    </source>
</evidence>
<dbReference type="PROSITE" id="PS50089">
    <property type="entry name" value="ZF_RING_2"/>
    <property type="match status" value="1"/>
</dbReference>
<comment type="caution">
    <text evidence="8">The sequence shown here is derived from an EMBL/GenBank/DDBJ whole genome shotgun (WGS) entry which is preliminary data.</text>
</comment>
<keyword evidence="4 6" id="KW-0863">Zinc-finger</keyword>
<organism evidence="8 9">
    <name type="scientific">Acer yangbiense</name>
    <dbReference type="NCBI Taxonomy" id="1000413"/>
    <lineage>
        <taxon>Eukaryota</taxon>
        <taxon>Viridiplantae</taxon>
        <taxon>Streptophyta</taxon>
        <taxon>Embryophyta</taxon>
        <taxon>Tracheophyta</taxon>
        <taxon>Spermatophyta</taxon>
        <taxon>Magnoliopsida</taxon>
        <taxon>eudicotyledons</taxon>
        <taxon>Gunneridae</taxon>
        <taxon>Pentapetalae</taxon>
        <taxon>rosids</taxon>
        <taxon>malvids</taxon>
        <taxon>Sapindales</taxon>
        <taxon>Sapindaceae</taxon>
        <taxon>Hippocastanoideae</taxon>
        <taxon>Acereae</taxon>
        <taxon>Acer</taxon>
    </lineage>
</organism>
<evidence type="ECO:0000256" key="1">
    <source>
        <dbReference type="ARBA" id="ARBA00000900"/>
    </source>
</evidence>
<dbReference type="SUPFAM" id="SSF57850">
    <property type="entry name" value="RING/U-box"/>
    <property type="match status" value="1"/>
</dbReference>
<reference evidence="9" key="1">
    <citation type="journal article" date="2019" name="Gigascience">
        <title>De novo genome assembly of the endangered Acer yangbiense, a plant species with extremely small populations endemic to Yunnan Province, China.</title>
        <authorList>
            <person name="Yang J."/>
            <person name="Wariss H.M."/>
            <person name="Tao L."/>
            <person name="Zhang R."/>
            <person name="Yun Q."/>
            <person name="Hollingsworth P."/>
            <person name="Dao Z."/>
            <person name="Luo G."/>
            <person name="Guo H."/>
            <person name="Ma Y."/>
            <person name="Sun W."/>
        </authorList>
    </citation>
    <scope>NUCLEOTIDE SEQUENCE [LARGE SCALE GENOMIC DNA]</scope>
    <source>
        <strain evidence="9">cv. Malutang</strain>
    </source>
</reference>
<dbReference type="Pfam" id="PF13639">
    <property type="entry name" value="zf-RING_2"/>
    <property type="match status" value="1"/>
</dbReference>
<dbReference type="GO" id="GO:0005737">
    <property type="term" value="C:cytoplasm"/>
    <property type="evidence" value="ECO:0007669"/>
    <property type="project" value="TreeGrafter"/>
</dbReference>
<comment type="catalytic activity">
    <reaction evidence="1">
        <text>S-ubiquitinyl-[E2 ubiquitin-conjugating enzyme]-L-cysteine + [acceptor protein]-L-lysine = [E2 ubiquitin-conjugating enzyme]-L-cysteine + N(6)-ubiquitinyl-[acceptor protein]-L-lysine.</text>
        <dbReference type="EC" id="2.3.2.27"/>
    </reaction>
</comment>
<evidence type="ECO:0000313" key="8">
    <source>
        <dbReference type="EMBL" id="TXG53083.1"/>
    </source>
</evidence>
<evidence type="ECO:0000259" key="7">
    <source>
        <dbReference type="PROSITE" id="PS50089"/>
    </source>
</evidence>